<dbReference type="AlphaFoldDB" id="A0A161IA17"/>
<reference evidence="3" key="1">
    <citation type="submission" date="2016-03" db="EMBL/GenBank/DDBJ databases">
        <title>Partial sequence of psychrophilic Colwellia sp.</title>
        <authorList>
            <person name="Pankowski J.A."/>
            <person name="Leong J.S."/>
            <person name="Nano F.E."/>
        </authorList>
    </citation>
    <scope>NUCLEOTIDE SEQUENCE</scope>
    <source>
        <strain evidence="3">C1</strain>
    </source>
</reference>
<dbReference type="PANTHER" id="PTHR43747:SF4">
    <property type="entry name" value="FLAVIN-DEPENDENT TRYPTOPHAN HALOGENASE"/>
    <property type="match status" value="1"/>
</dbReference>
<dbReference type="PIRSF" id="PIRSF011396">
    <property type="entry name" value="Trp_halogenase"/>
    <property type="match status" value="1"/>
</dbReference>
<dbReference type="InterPro" id="IPR006905">
    <property type="entry name" value="Flavin_halogenase"/>
</dbReference>
<sequence length="495" mass="55455">MMDSKTKVVIAGGGTSGWLSAYSLISRLGTVLDITLVESDQIGTVGVGEATIPTIRSFHSLIGIDEQEFMSATQATFKLGIQFDNWGKEKGSYFHSFGEIGQRSWMAEFHEFWMEAKAQGFGGSLEDYCLELKAAKANKFATRAGKKPVSFAYHFDATAYADYLRTKSETAGVKRREGLIEHVQKDGTGNITSITLANGETILGDVFIDCTGFRGLLIGEHLDVGYEDWSHFLAADSAIAVQTKAVEEPRPYTQSIAHPAGWQWRIPLQSRVGNGIVYSSKFLSDDEARSTLMGNLTGEPITEPRQLRFTTGRREKAWHKNCIAIGLSSGFLEPLESTSIHLVTTALMRLMKLFPFGGKINLLAEQYNREAQLEAETIRDFIILHYHLTERDDSPFWDHYRTMEIPESLAHRMAIFKENGYAWPDDFGLFRVDSWVQVMMGQGITPEKHHKGSCVIPTEGLKEQMAALRKMIANSVEQLPTHNDFIKKYCPAKNR</sequence>
<organism evidence="3">
    <name type="scientific">Colwellia sp. C1</name>
    <dbReference type="NCBI Taxonomy" id="1737566"/>
    <lineage>
        <taxon>Bacteria</taxon>
        <taxon>Pseudomonadati</taxon>
        <taxon>Pseudomonadota</taxon>
        <taxon>Gammaproteobacteria</taxon>
        <taxon>Alteromonadales</taxon>
        <taxon>Colwelliaceae</taxon>
        <taxon>Colwellia</taxon>
    </lineage>
</organism>
<dbReference type="InterPro" id="IPR036188">
    <property type="entry name" value="FAD/NAD-bd_sf"/>
</dbReference>
<protein>
    <submittedName>
        <fullName evidence="3">Tryptophan halogenase</fullName>
    </submittedName>
</protein>
<evidence type="ECO:0000256" key="2">
    <source>
        <dbReference type="PIRSR" id="PIRSR011396-2"/>
    </source>
</evidence>
<keyword evidence="2" id="KW-0274">FAD</keyword>
<dbReference type="InterPro" id="IPR033856">
    <property type="entry name" value="Trp_halogen"/>
</dbReference>
<feature type="binding site" evidence="2">
    <location>
        <position position="327"/>
    </location>
    <ligand>
        <name>FAD</name>
        <dbReference type="ChEBI" id="CHEBI:57692"/>
    </ligand>
</feature>
<feature type="binding site" evidence="2">
    <location>
        <position position="340"/>
    </location>
    <ligand>
        <name>FAD</name>
        <dbReference type="ChEBI" id="CHEBI:57692"/>
    </ligand>
</feature>
<keyword evidence="2" id="KW-0547">Nucleotide-binding</keyword>
<feature type="active site" evidence="1">
    <location>
        <position position="78"/>
    </location>
</feature>
<dbReference type="GO" id="GO:0004497">
    <property type="term" value="F:monooxygenase activity"/>
    <property type="evidence" value="ECO:0007669"/>
    <property type="project" value="InterPro"/>
</dbReference>
<dbReference type="InterPro" id="IPR050816">
    <property type="entry name" value="Flavin-dep_Halogenase_NPB"/>
</dbReference>
<proteinExistence type="predicted"/>
<feature type="binding site" evidence="2">
    <location>
        <position position="336"/>
    </location>
    <ligand>
        <name>L-tryptophan</name>
        <dbReference type="ChEBI" id="CHEBI:57912"/>
    </ligand>
</feature>
<dbReference type="PANTHER" id="PTHR43747">
    <property type="entry name" value="FAD-BINDING PROTEIN"/>
    <property type="match status" value="1"/>
</dbReference>
<dbReference type="Gene3D" id="3.50.50.60">
    <property type="entry name" value="FAD/NAD(P)-binding domain"/>
    <property type="match status" value="1"/>
</dbReference>
<name>A0A161IA17_9GAMM</name>
<evidence type="ECO:0000313" key="3">
    <source>
        <dbReference type="EMBL" id="ANC57837.1"/>
    </source>
</evidence>
<feature type="binding site" evidence="2">
    <location>
        <position position="78"/>
    </location>
    <ligand>
        <name>7-chloro-L-tryptophan</name>
        <dbReference type="ChEBI" id="CHEBI:58713"/>
    </ligand>
</feature>
<dbReference type="Pfam" id="PF04820">
    <property type="entry name" value="Trp_halogenase"/>
    <property type="match status" value="1"/>
</dbReference>
<dbReference type="GO" id="GO:0000166">
    <property type="term" value="F:nucleotide binding"/>
    <property type="evidence" value="ECO:0007669"/>
    <property type="project" value="UniProtKB-KW"/>
</dbReference>
<keyword evidence="2" id="KW-0285">Flavoprotein</keyword>
<dbReference type="SUPFAM" id="SSF51905">
    <property type="entry name" value="FAD/NAD(P)-binding domain"/>
    <property type="match status" value="1"/>
</dbReference>
<accession>A0A161IA17</accession>
<dbReference type="EMBL" id="KU926705">
    <property type="protein sequence ID" value="ANC57837.1"/>
    <property type="molecule type" value="Genomic_DNA"/>
</dbReference>
<evidence type="ECO:0000256" key="1">
    <source>
        <dbReference type="PIRSR" id="PIRSR011396-1"/>
    </source>
</evidence>